<keyword evidence="4" id="KW-1185">Reference proteome</keyword>
<dbReference type="InterPro" id="IPR032092">
    <property type="entry name" value="PilW"/>
</dbReference>
<evidence type="ECO:0000313" key="3">
    <source>
        <dbReference type="EMBL" id="MCO5398444.1"/>
    </source>
</evidence>
<proteinExistence type="predicted"/>
<reference evidence="3" key="1">
    <citation type="submission" date="2022-06" db="EMBL/GenBank/DDBJ databases">
        <authorList>
            <person name="Lu C.-H."/>
        </authorList>
    </citation>
    <scope>NUCLEOTIDE SEQUENCE</scope>
    <source>
        <strain evidence="3">21MJYT02-11</strain>
    </source>
</reference>
<keyword evidence="2" id="KW-0812">Transmembrane</keyword>
<dbReference type="Proteomes" id="UP001162811">
    <property type="component" value="Unassembled WGS sequence"/>
</dbReference>
<evidence type="ECO:0000256" key="1">
    <source>
        <dbReference type="SAM" id="MobiDB-lite"/>
    </source>
</evidence>
<evidence type="ECO:0000313" key="4">
    <source>
        <dbReference type="Proteomes" id="UP001162811"/>
    </source>
</evidence>
<evidence type="ECO:0000256" key="2">
    <source>
        <dbReference type="SAM" id="Phobius"/>
    </source>
</evidence>
<dbReference type="RefSeq" id="WP_252679623.1">
    <property type="nucleotide sequence ID" value="NZ_JAMXHT010000003.1"/>
</dbReference>
<protein>
    <submittedName>
        <fullName evidence="3">PilW family protein</fullName>
    </submittedName>
</protein>
<sequence>MPRPLARRACGVSLVELLVGMVIALMVLGIALQLTLIARARYLRLADEALIQDRGMQALDLIRTAVNQAGWVTDTPTASPTRRWPSDSAPPSLVGWDNCGNQALPAASGPCPSGLRGSDALLVRFAGRGKSVSDADGDGATRDCAGYPVPERDASETDPRLGYILLYVARSSDAAQVPQLMCRSLKRDFKTPPADPGRGSAMVRGVETLQLLYTLAPTATALGETVSARDMTKDDWYRVQQIEVSLVVRGERFSARTPPSETIELFPEIKAIRGAPIKQDLEFRPTDPHRNRARFTATLAVRNPLHCEADVC</sequence>
<dbReference type="EMBL" id="JAMXHT010000003">
    <property type="protein sequence ID" value="MCO5398444.1"/>
    <property type="molecule type" value="Genomic_DNA"/>
</dbReference>
<keyword evidence="2" id="KW-0472">Membrane</keyword>
<dbReference type="Pfam" id="PF07963">
    <property type="entry name" value="N_methyl"/>
    <property type="match status" value="1"/>
</dbReference>
<organism evidence="3 4">
    <name type="scientific">Ralstonia soli</name>
    <dbReference type="NCBI Taxonomy" id="2953896"/>
    <lineage>
        <taxon>Bacteria</taxon>
        <taxon>Pseudomonadati</taxon>
        <taxon>Pseudomonadota</taxon>
        <taxon>Betaproteobacteria</taxon>
        <taxon>Burkholderiales</taxon>
        <taxon>Burkholderiaceae</taxon>
        <taxon>Ralstonia</taxon>
    </lineage>
</organism>
<comment type="caution">
    <text evidence="3">The sequence shown here is derived from an EMBL/GenBank/DDBJ whole genome shotgun (WGS) entry which is preliminary data.</text>
</comment>
<name>A0ABT1AJ55_9RALS</name>
<dbReference type="InterPro" id="IPR012902">
    <property type="entry name" value="N_methyl_site"/>
</dbReference>
<reference evidence="3" key="2">
    <citation type="journal article" date="2023" name="Front. Microbiol.">
        <title>Ralstonia chuxiongensis sp. nov., Ralstonia mojiangensis sp. nov., and Ralstonia soli sp. nov., isolated from tobacco fields, are three novel species in the family Burkholderiaceae.</title>
        <authorList>
            <person name="Lu C.H."/>
            <person name="Zhang Y.Y."/>
            <person name="Jiang N."/>
            <person name="Chen W."/>
            <person name="Shao X."/>
            <person name="Zhao Z.M."/>
            <person name="Lu W.L."/>
            <person name="Hu X."/>
            <person name="Xi Y.X."/>
            <person name="Zou S.Y."/>
            <person name="Wei Q.J."/>
            <person name="Lin Z.L."/>
            <person name="Gong L."/>
            <person name="Gai X.T."/>
            <person name="Zhang L.Q."/>
            <person name="Li J.Y."/>
            <person name="Jin Y."/>
            <person name="Xia Z.Y."/>
        </authorList>
    </citation>
    <scope>NUCLEOTIDE SEQUENCE</scope>
    <source>
        <strain evidence="3">21MJYT02-11</strain>
    </source>
</reference>
<feature type="transmembrane region" description="Helical" evidence="2">
    <location>
        <begin position="12"/>
        <end position="34"/>
    </location>
</feature>
<keyword evidence="2" id="KW-1133">Transmembrane helix</keyword>
<gene>
    <name evidence="3" type="ORF">NG900_09575</name>
</gene>
<feature type="region of interest" description="Disordered" evidence="1">
    <location>
        <begin position="134"/>
        <end position="153"/>
    </location>
</feature>
<dbReference type="Pfam" id="PF16074">
    <property type="entry name" value="PilW"/>
    <property type="match status" value="1"/>
</dbReference>
<accession>A0ABT1AJ55</accession>